<comment type="similarity">
    <text evidence="1">Belongs to the AHA1 family.</text>
</comment>
<evidence type="ECO:0000256" key="1">
    <source>
        <dbReference type="ARBA" id="ARBA00006817"/>
    </source>
</evidence>
<name>A0A368TRS9_9GAMM</name>
<evidence type="ECO:0000313" key="3">
    <source>
        <dbReference type="EMBL" id="RCV87310.1"/>
    </source>
</evidence>
<comment type="caution">
    <text evidence="3">The sequence shown here is derived from an EMBL/GenBank/DDBJ whole genome shotgun (WGS) entry which is preliminary data.</text>
</comment>
<dbReference type="Pfam" id="PF08327">
    <property type="entry name" value="AHSA1"/>
    <property type="match status" value="1"/>
</dbReference>
<dbReference type="InterPro" id="IPR023393">
    <property type="entry name" value="START-like_dom_sf"/>
</dbReference>
<dbReference type="Gene3D" id="3.30.530.20">
    <property type="match status" value="1"/>
</dbReference>
<dbReference type="RefSeq" id="WP_114480280.1">
    <property type="nucleotide sequence ID" value="NZ_QPII01000016.1"/>
</dbReference>
<sequence length="164" mass="18625">MAATNDSTVHEIVLPLARNRAFQLFVERFADWWPSEYSWSQAALQGIGIEPREGGRCTEVGPHGFQVDWGRVLDWSPPERLVFSWQIGPGRVPQPDPAQASTVELRFHENGASAARLMLEHQGFRHHGEGAKEYRDAMASEYGWPYILEYYRKLALREAAEEGA</sequence>
<evidence type="ECO:0000259" key="2">
    <source>
        <dbReference type="Pfam" id="PF08327"/>
    </source>
</evidence>
<dbReference type="OrthoDB" id="793407at2"/>
<accession>A0A368TRS9</accession>
<feature type="domain" description="Activator of Hsp90 ATPase homologue 1/2-like C-terminal" evidence="2">
    <location>
        <begin position="29"/>
        <end position="148"/>
    </location>
</feature>
<evidence type="ECO:0000313" key="4">
    <source>
        <dbReference type="Proteomes" id="UP000252405"/>
    </source>
</evidence>
<dbReference type="AlphaFoldDB" id="A0A368TRS9"/>
<dbReference type="SUPFAM" id="SSF55961">
    <property type="entry name" value="Bet v1-like"/>
    <property type="match status" value="1"/>
</dbReference>
<dbReference type="Proteomes" id="UP000252405">
    <property type="component" value="Unassembled WGS sequence"/>
</dbReference>
<dbReference type="EMBL" id="QPII01000016">
    <property type="protein sequence ID" value="RCV87310.1"/>
    <property type="molecule type" value="Genomic_DNA"/>
</dbReference>
<dbReference type="InterPro" id="IPR013538">
    <property type="entry name" value="ASHA1/2-like_C"/>
</dbReference>
<dbReference type="CDD" id="cd08891">
    <property type="entry name" value="SRPBCC_CalC"/>
    <property type="match status" value="1"/>
</dbReference>
<gene>
    <name evidence="3" type="ORF">DU505_17525</name>
</gene>
<proteinExistence type="inferred from homology"/>
<organism evidence="3 4">
    <name type="scientific">Billgrantia montanilacus</name>
    <dbReference type="NCBI Taxonomy" id="2282305"/>
    <lineage>
        <taxon>Bacteria</taxon>
        <taxon>Pseudomonadati</taxon>
        <taxon>Pseudomonadota</taxon>
        <taxon>Gammaproteobacteria</taxon>
        <taxon>Oceanospirillales</taxon>
        <taxon>Halomonadaceae</taxon>
        <taxon>Billgrantia</taxon>
    </lineage>
</organism>
<keyword evidence="4" id="KW-1185">Reference proteome</keyword>
<reference evidence="3 4" key="1">
    <citation type="submission" date="2018-07" db="EMBL/GenBank/DDBJ databases">
        <title>Halomonas montanilacus sp. nov., isolated from Lake Pengyan on Tibetan Plateau.</title>
        <authorList>
            <person name="Lu H."/>
            <person name="Xing P."/>
            <person name="Wu Q."/>
        </authorList>
    </citation>
    <scope>NUCLEOTIDE SEQUENCE [LARGE SCALE GENOMIC DNA]</scope>
    <source>
        <strain evidence="3 4">PYC7W</strain>
    </source>
</reference>
<protein>
    <submittedName>
        <fullName evidence="3">ATPase</fullName>
    </submittedName>
</protein>